<dbReference type="HOGENOM" id="CLU_181516_0_0_9"/>
<dbReference type="RefSeq" id="WP_008901510.1">
    <property type="nucleotide sequence ID" value="NZ_GL397071.1"/>
</dbReference>
<gene>
    <name evidence="2" type="ORF">HMPREF9225_0695</name>
</gene>
<dbReference type="EMBL" id="AEEH01000028">
    <property type="protein sequence ID" value="EFM25633.1"/>
    <property type="molecule type" value="Genomic_DNA"/>
</dbReference>
<dbReference type="OrthoDB" id="1935216at2"/>
<protein>
    <recommendedName>
        <fullName evidence="4">Helix-turn-helix domain-containing protein</fullName>
    </recommendedName>
</protein>
<proteinExistence type="predicted"/>
<comment type="caution">
    <text evidence="2">The sequence shown here is derived from an EMBL/GenBank/DDBJ whole genome shotgun (WGS) entry which is preliminary data.</text>
</comment>
<dbReference type="Proteomes" id="UP000003280">
    <property type="component" value="Unassembled WGS sequence"/>
</dbReference>
<name>E0NKK6_9FIRM</name>
<feature type="coiled-coil region" evidence="1">
    <location>
        <begin position="66"/>
        <end position="93"/>
    </location>
</feature>
<evidence type="ECO:0000313" key="3">
    <source>
        <dbReference type="Proteomes" id="UP000003280"/>
    </source>
</evidence>
<dbReference type="AlphaFoldDB" id="E0NKK6"/>
<evidence type="ECO:0000313" key="2">
    <source>
        <dbReference type="EMBL" id="EFM25633.1"/>
    </source>
</evidence>
<keyword evidence="1" id="KW-0175">Coiled coil</keyword>
<evidence type="ECO:0000256" key="1">
    <source>
        <dbReference type="SAM" id="Coils"/>
    </source>
</evidence>
<organism evidence="2 3">
    <name type="scientific">Peptoniphilus duerdenii ATCC BAA-1640</name>
    <dbReference type="NCBI Taxonomy" id="862517"/>
    <lineage>
        <taxon>Bacteria</taxon>
        <taxon>Bacillati</taxon>
        <taxon>Bacillota</taxon>
        <taxon>Tissierellia</taxon>
        <taxon>Tissierellales</taxon>
        <taxon>Peptoniphilaceae</taxon>
        <taxon>Peptoniphilus</taxon>
    </lineage>
</organism>
<dbReference type="eggNOG" id="ENOG5032AU5">
    <property type="taxonomic scope" value="Bacteria"/>
</dbReference>
<accession>E0NKK6</accession>
<evidence type="ECO:0008006" key="4">
    <source>
        <dbReference type="Google" id="ProtNLM"/>
    </source>
</evidence>
<sequence>MEEKTVFTVADLAKRWRCSESYIRNMVSSGKLKTMPELPGVRFLVRYIEELENLGMDFDNLSPFERRRLEKERDYWKDRAEKLEEILKKIRIETAIVLR</sequence>
<dbReference type="STRING" id="862517.HMPREF9225_0695"/>
<reference evidence="2 3" key="1">
    <citation type="submission" date="2010-07" db="EMBL/GenBank/DDBJ databases">
        <authorList>
            <person name="Muzny D."/>
            <person name="Qin X."/>
            <person name="Deng J."/>
            <person name="Jiang H."/>
            <person name="Liu Y."/>
            <person name="Qu J."/>
            <person name="Song X.-Z."/>
            <person name="Zhang L."/>
            <person name="Thornton R."/>
            <person name="Coyle M."/>
            <person name="Francisco L."/>
            <person name="Jackson L."/>
            <person name="Javaid M."/>
            <person name="Korchina V."/>
            <person name="Kovar C."/>
            <person name="Mata R."/>
            <person name="Mathew T."/>
            <person name="Ngo R."/>
            <person name="Nguyen L."/>
            <person name="Nguyen N."/>
            <person name="Okwuonu G."/>
            <person name="Ongeri F."/>
            <person name="Pham C."/>
            <person name="Simmons D."/>
            <person name="Wilczek-Boney K."/>
            <person name="Hale W."/>
            <person name="Jakkamsetti A."/>
            <person name="Pham P."/>
            <person name="Ruth R."/>
            <person name="San Lucas F."/>
            <person name="Warren J."/>
            <person name="Zhang J."/>
            <person name="Zhao Z."/>
            <person name="Zhou C."/>
            <person name="Zhu D."/>
            <person name="Lee S."/>
            <person name="Bess C."/>
            <person name="Blankenburg K."/>
            <person name="Forbes L."/>
            <person name="Fu Q."/>
            <person name="Gubbala S."/>
            <person name="Hirani K."/>
            <person name="Jayaseelan J.C."/>
            <person name="Lara F."/>
            <person name="Munidasa M."/>
            <person name="Palculict T."/>
            <person name="Patil S."/>
            <person name="Pu L.-L."/>
            <person name="Saada N."/>
            <person name="Tang L."/>
            <person name="Weissenberger G."/>
            <person name="Zhu Y."/>
            <person name="Hemphill L."/>
            <person name="Shang Y."/>
            <person name="Youmans B."/>
            <person name="Ayvaz T."/>
            <person name="Ross M."/>
            <person name="Santibanez J."/>
            <person name="Aqrawi P."/>
            <person name="Gross S."/>
            <person name="Joshi V."/>
            <person name="Fowler G."/>
            <person name="Nazareth L."/>
            <person name="Reid J."/>
            <person name="Worley K."/>
            <person name="Petrosino J."/>
            <person name="Highlander S."/>
            <person name="Gibbs R."/>
        </authorList>
    </citation>
    <scope>NUCLEOTIDE SEQUENCE [LARGE SCALE GENOMIC DNA]</scope>
    <source>
        <strain evidence="2 3">ATCC BAA-1640</strain>
    </source>
</reference>
<keyword evidence="3" id="KW-1185">Reference proteome</keyword>